<accession>A0A934I9E5</accession>
<keyword evidence="3" id="KW-1185">Reference proteome</keyword>
<feature type="transmembrane region" description="Helical" evidence="1">
    <location>
        <begin position="116"/>
        <end position="136"/>
    </location>
</feature>
<gene>
    <name evidence="2" type="ORF">JAV76_04915</name>
</gene>
<dbReference type="AlphaFoldDB" id="A0A934I9E5"/>
<reference evidence="2" key="1">
    <citation type="submission" date="2020-12" db="EMBL/GenBank/DDBJ databases">
        <title>Sanguibacter suaedae sp. nov., isolated from Suaeda aralocaspica.</title>
        <authorList>
            <person name="Ma Q."/>
        </authorList>
    </citation>
    <scope>NUCLEOTIDE SEQUENCE</scope>
    <source>
        <strain evidence="2">YZGR15</strain>
    </source>
</reference>
<protein>
    <submittedName>
        <fullName evidence="2">VTT domain-containing protein</fullName>
    </submittedName>
</protein>
<keyword evidence="1" id="KW-0472">Membrane</keyword>
<dbReference type="EMBL" id="JAEINH010000003">
    <property type="protein sequence ID" value="MBI9114352.1"/>
    <property type="molecule type" value="Genomic_DNA"/>
</dbReference>
<keyword evidence="1" id="KW-0812">Transmembrane</keyword>
<feature type="transmembrane region" description="Helical" evidence="1">
    <location>
        <begin position="12"/>
        <end position="32"/>
    </location>
</feature>
<proteinExistence type="predicted"/>
<feature type="transmembrane region" description="Helical" evidence="1">
    <location>
        <begin position="142"/>
        <end position="165"/>
    </location>
</feature>
<organism evidence="2 3">
    <name type="scientific">Sanguibacter suaedae</name>
    <dbReference type="NCBI Taxonomy" id="2795737"/>
    <lineage>
        <taxon>Bacteria</taxon>
        <taxon>Bacillati</taxon>
        <taxon>Actinomycetota</taxon>
        <taxon>Actinomycetes</taxon>
        <taxon>Micrococcales</taxon>
        <taxon>Sanguibacteraceae</taxon>
        <taxon>Sanguibacter</taxon>
    </lineage>
</organism>
<dbReference type="Proteomes" id="UP000602087">
    <property type="component" value="Unassembled WGS sequence"/>
</dbReference>
<dbReference type="RefSeq" id="WP_198732911.1">
    <property type="nucleotide sequence ID" value="NZ_JAEINH010000003.1"/>
</dbReference>
<evidence type="ECO:0000256" key="1">
    <source>
        <dbReference type="SAM" id="Phobius"/>
    </source>
</evidence>
<sequence length="181" mass="19351">MPDALGDAPLGILFAFFFAVVFSRTQATYWIARLVARQALTRVSPDAASPPAARRDRWAARARRWMSGDTADRGVRILTRWGILAVPLSFFTVGLKTVVNGAAGLTQMPFRHYLPAMLLGCVAHATIYATVGWAAWQAALATAAGSAPAAVGLALAALATLAVVLRRTVTRRRVARPPGVR</sequence>
<evidence type="ECO:0000313" key="2">
    <source>
        <dbReference type="EMBL" id="MBI9114352.1"/>
    </source>
</evidence>
<evidence type="ECO:0000313" key="3">
    <source>
        <dbReference type="Proteomes" id="UP000602087"/>
    </source>
</evidence>
<keyword evidence="1" id="KW-1133">Transmembrane helix</keyword>
<name>A0A934I9E5_9MICO</name>
<comment type="caution">
    <text evidence="2">The sequence shown here is derived from an EMBL/GenBank/DDBJ whole genome shotgun (WGS) entry which is preliminary data.</text>
</comment>